<dbReference type="OrthoDB" id="3683120at2759"/>
<protein>
    <submittedName>
        <fullName evidence="2">Uncharacterized protein</fullName>
    </submittedName>
</protein>
<feature type="signal peptide" evidence="1">
    <location>
        <begin position="1"/>
        <end position="18"/>
    </location>
</feature>
<dbReference type="Proteomes" id="UP000800038">
    <property type="component" value="Unassembled WGS sequence"/>
</dbReference>
<accession>A0A6A5SK38</accession>
<dbReference type="EMBL" id="ML976070">
    <property type="protein sequence ID" value="KAF1940030.1"/>
    <property type="molecule type" value="Genomic_DNA"/>
</dbReference>
<evidence type="ECO:0000256" key="1">
    <source>
        <dbReference type="SAM" id="SignalP"/>
    </source>
</evidence>
<reference evidence="2" key="1">
    <citation type="journal article" date="2020" name="Stud. Mycol.">
        <title>101 Dothideomycetes genomes: a test case for predicting lifestyles and emergence of pathogens.</title>
        <authorList>
            <person name="Haridas S."/>
            <person name="Albert R."/>
            <person name="Binder M."/>
            <person name="Bloem J."/>
            <person name="Labutti K."/>
            <person name="Salamov A."/>
            <person name="Andreopoulos B."/>
            <person name="Baker S."/>
            <person name="Barry K."/>
            <person name="Bills G."/>
            <person name="Bluhm B."/>
            <person name="Cannon C."/>
            <person name="Castanera R."/>
            <person name="Culley D."/>
            <person name="Daum C."/>
            <person name="Ezra D."/>
            <person name="Gonzalez J."/>
            <person name="Henrissat B."/>
            <person name="Kuo A."/>
            <person name="Liang C."/>
            <person name="Lipzen A."/>
            <person name="Lutzoni F."/>
            <person name="Magnuson J."/>
            <person name="Mondo S."/>
            <person name="Nolan M."/>
            <person name="Ohm R."/>
            <person name="Pangilinan J."/>
            <person name="Park H.-J."/>
            <person name="Ramirez L."/>
            <person name="Alfaro M."/>
            <person name="Sun H."/>
            <person name="Tritt A."/>
            <person name="Yoshinaga Y."/>
            <person name="Zwiers L.-H."/>
            <person name="Turgeon B."/>
            <person name="Goodwin S."/>
            <person name="Spatafora J."/>
            <person name="Crous P."/>
            <person name="Grigoriev I."/>
        </authorList>
    </citation>
    <scope>NUCLEOTIDE SEQUENCE</scope>
    <source>
        <strain evidence="2">CBS 161.51</strain>
    </source>
</reference>
<keyword evidence="1" id="KW-0732">Signal</keyword>
<gene>
    <name evidence="2" type="ORF">EJ02DRAFT_495882</name>
</gene>
<sequence>MINKIVTVGTALLAVASAVPTAASFTGFPWYFFEQVARFDDLTGVPGGPITPIGVYEDIFWEGMSLVNTLGLQATQGLTPNSPNNYATYSEYDSVTVEQGTPAAMMTKYKDSIIDHFDLHSFYYGCVVASQETAVALPTTCTVTITGYYDEESEIALQQNFIFVVGSQTTTQMIKANVDDRFIGLKRVEFDVTNSGRTAALIDTVRYTVYSDAIIPA</sequence>
<feature type="chain" id="PRO_5025374136" evidence="1">
    <location>
        <begin position="19"/>
        <end position="217"/>
    </location>
</feature>
<proteinExistence type="predicted"/>
<name>A0A6A5SK38_9PLEO</name>
<keyword evidence="3" id="KW-1185">Reference proteome</keyword>
<dbReference type="AlphaFoldDB" id="A0A6A5SK38"/>
<organism evidence="2 3">
    <name type="scientific">Clathrospora elynae</name>
    <dbReference type="NCBI Taxonomy" id="706981"/>
    <lineage>
        <taxon>Eukaryota</taxon>
        <taxon>Fungi</taxon>
        <taxon>Dikarya</taxon>
        <taxon>Ascomycota</taxon>
        <taxon>Pezizomycotina</taxon>
        <taxon>Dothideomycetes</taxon>
        <taxon>Pleosporomycetidae</taxon>
        <taxon>Pleosporales</taxon>
        <taxon>Diademaceae</taxon>
        <taxon>Clathrospora</taxon>
    </lineage>
</organism>
<evidence type="ECO:0000313" key="3">
    <source>
        <dbReference type="Proteomes" id="UP000800038"/>
    </source>
</evidence>
<evidence type="ECO:0000313" key="2">
    <source>
        <dbReference type="EMBL" id="KAF1940030.1"/>
    </source>
</evidence>